<dbReference type="GO" id="GO:0000963">
    <property type="term" value="P:mitochondrial RNA processing"/>
    <property type="evidence" value="ECO:0007669"/>
    <property type="project" value="TreeGrafter"/>
</dbReference>
<feature type="compositionally biased region" description="Polar residues" evidence="1">
    <location>
        <begin position="132"/>
        <end position="141"/>
    </location>
</feature>
<gene>
    <name evidence="2" type="ORF">VOLCADRAFT_119621</name>
</gene>
<dbReference type="GO" id="GO:0005759">
    <property type="term" value="C:mitochondrial matrix"/>
    <property type="evidence" value="ECO:0007669"/>
    <property type="project" value="TreeGrafter"/>
</dbReference>
<feature type="region of interest" description="Disordered" evidence="1">
    <location>
        <begin position="1546"/>
        <end position="1566"/>
    </location>
</feature>
<accession>D8UF12</accession>
<feature type="compositionally biased region" description="Pro residues" evidence="1">
    <location>
        <begin position="38"/>
        <end position="48"/>
    </location>
</feature>
<organism evidence="3">
    <name type="scientific">Volvox carteri f. nagariensis</name>
    <dbReference type="NCBI Taxonomy" id="3068"/>
    <lineage>
        <taxon>Eukaryota</taxon>
        <taxon>Viridiplantae</taxon>
        <taxon>Chlorophyta</taxon>
        <taxon>core chlorophytes</taxon>
        <taxon>Chlorophyceae</taxon>
        <taxon>CS clade</taxon>
        <taxon>Chlamydomonadales</taxon>
        <taxon>Volvocaceae</taxon>
        <taxon>Volvox</taxon>
    </lineage>
</organism>
<feature type="compositionally biased region" description="Polar residues" evidence="1">
    <location>
        <begin position="1505"/>
        <end position="1517"/>
    </location>
</feature>
<name>D8UF12_VOLCA</name>
<protein>
    <recommendedName>
        <fullName evidence="4">RAP domain-containing protein</fullName>
    </recommendedName>
</protein>
<dbReference type="PANTHER" id="PTHR21228:SF40">
    <property type="entry name" value="LD45607P"/>
    <property type="match status" value="1"/>
</dbReference>
<feature type="region of interest" description="Disordered" evidence="1">
    <location>
        <begin position="91"/>
        <end position="235"/>
    </location>
</feature>
<evidence type="ECO:0000256" key="1">
    <source>
        <dbReference type="SAM" id="MobiDB-lite"/>
    </source>
</evidence>
<dbReference type="KEGG" id="vcn:VOLCADRAFT_119621"/>
<feature type="compositionally biased region" description="Gly residues" evidence="1">
    <location>
        <begin position="196"/>
        <end position="206"/>
    </location>
</feature>
<feature type="compositionally biased region" description="Basic residues" evidence="1">
    <location>
        <begin position="210"/>
        <end position="220"/>
    </location>
</feature>
<dbReference type="STRING" id="3068.D8UF12"/>
<dbReference type="RefSeq" id="XP_002957238.1">
    <property type="nucleotide sequence ID" value="XM_002957192.1"/>
</dbReference>
<feature type="compositionally biased region" description="Gly residues" evidence="1">
    <location>
        <begin position="224"/>
        <end position="235"/>
    </location>
</feature>
<feature type="region of interest" description="Disordered" evidence="1">
    <location>
        <begin position="378"/>
        <end position="411"/>
    </location>
</feature>
<feature type="compositionally biased region" description="Gly residues" evidence="1">
    <location>
        <begin position="459"/>
        <end position="469"/>
    </location>
</feature>
<proteinExistence type="predicted"/>
<feature type="compositionally biased region" description="Low complexity" evidence="1">
    <location>
        <begin position="95"/>
        <end position="107"/>
    </location>
</feature>
<dbReference type="EMBL" id="GL378391">
    <property type="protein sequence ID" value="EFJ41736.1"/>
    <property type="molecule type" value="Genomic_DNA"/>
</dbReference>
<feature type="compositionally biased region" description="Gly residues" evidence="1">
    <location>
        <begin position="161"/>
        <end position="179"/>
    </location>
</feature>
<dbReference type="GeneID" id="9626642"/>
<feature type="compositionally biased region" description="Low complexity" evidence="1">
    <location>
        <begin position="737"/>
        <end position="746"/>
    </location>
</feature>
<keyword evidence="3" id="KW-1185">Reference proteome</keyword>
<feature type="region of interest" description="Disordered" evidence="1">
    <location>
        <begin position="296"/>
        <end position="319"/>
    </location>
</feature>
<sequence length="1668" mass="172664">MYPRLQSARQSLSVPGPAAPTRQVRPAARSHTTLDTPGLPPTYHLPPPEHPHQRRPQRRWQQRLLLSAPQAAAFGRPGLSDGRTPVIEEKEVEVDQQQQKQQPSQPSIRRSGVPAGGRIYTALSATDAPTAESKNSTSGPKSRSRSNNNRSRKACNEATSGAGGRGGGSSCGGGDGNGGANSSSGKRVGVSAREAGGAGGGGGGGSASKQARKASLRRNTRGLAGRGGHGNDGGGDVTAVATAWNQVRGADLDTWVMLVQQYGTTLGGAFAADALFRAAHFVDGAGALRRSVDIRDDEEGCDGNGGDGRQARRSPTPPTPCSIDAAAFSALVLQLLGPATEAAVAVQLCEVQACRLLWALAKLSSRAGGAAGAVETEAGEPNIAEGGQGVGGGAGGVEQLEGEGEAVGGRRAADRSGSALAWSVMEHSGACCVAALAAQLHQHLAAEADGRDGCAPSAMGGGSGTGGNASGSDRSRARSQSRGRGRQAFARIGSGPNQRLSGRLLVMAMWALGRLSAAGYLRYGGSGTVAAGSVGGGGGGGGAATATLCAVGRGELWDGLCAGLRSRLVGLHAREVSNAMWALAVVRHCHHPVFGELVEAMEPHLQAAAGAAPLEAAEMARSGSGSGTLRRRAAPAAGSGGCNVQDLVNAVWALARAGTLPPFSSSAAAAEGPSARLLRLAEAAALHVLPQLRPQHVASLLWSFVSMRHRPTRQLVVSGPTAAAVVATVAEVASAAADGSDGSASSSRRRQQQQQHERWPLPPQQPQGQGQQGRVSAMNLYQLLERRAWELQLFDKGDEGVVAQVVWALVKERLADGRLLVRAAWRLREGAARLTLREAAMVASAYRMARFMDRGLFAALLLRAGALHRRELAESPHADVSIALLLRGLAWAGCYDQAVYTRLCDALRLHLAAIQPQPLALALWALAEVQHRQSDFLSLATTIATAIVGRFSGGELSCVALSLAQLGVRNAEFFGAAAVTMTALRGGGGGAEVAAAARSFPGDLIPALRSSRWRRIDLLNPQELANLMAAYAISGYVDELLYYRAQIRTRRLLNAAAVLRREAAAAARGGNGSTAAVAAAALRRGDPVASDDMSAASLIKLLWAFVAVGVQEPPLLRALAGQLRQMLQRLEPRDIAALAWGLAVARLPECDELLTRAVRAASEHARAFAPADLATVAWAAATAGLLNRGLMDACARLVLDAPPPAGPGAAAAPGPGLKVLSDVAWAHSALRLYNPLLLDRVAELAKVQLAAAGAAAAAAAASEVAEAAPPWLPPDLELHHVVALLEAHATWAAGLCGGSGDGCYHDGLFRAAAAVLLSRLDELTSDEVVTLTWCCTAVLHALPPAPLPPPPPEAAAPSPAYLRAAGGLYHHPVLELLKALSELLAATPSESFLQPELEQLAQAHAMSVEYGRAVVAAAAPATVMATAMGVQSGQLPLPLPPALMKRVTDAWNAAPAARTRRLVVELCAALDEMGFRDVQIDGRSEDGLVPVDVAATGPSPPPTTEPLSQLHPSSRLASSREPAGAPPPQSAEIHHLSGVWLAQGQDEVRDGRPESPPSVRSAGAGTSAVCDTVRRFAFLIATPELQAVGQPHVYWGPLAVRVRLLRARGWVVVVVPTPVHTEAGVDVGTPSRGRLDAGQQREYVRRVLRAAFWGMAGEGSPDASGRTG</sequence>
<dbReference type="Proteomes" id="UP000001058">
    <property type="component" value="Unassembled WGS sequence"/>
</dbReference>
<dbReference type="GO" id="GO:0044528">
    <property type="term" value="P:regulation of mitochondrial mRNA stability"/>
    <property type="evidence" value="ECO:0007669"/>
    <property type="project" value="TreeGrafter"/>
</dbReference>
<reference evidence="2 3" key="1">
    <citation type="journal article" date="2010" name="Science">
        <title>Genomic analysis of organismal complexity in the multicellular green alga Volvox carteri.</title>
        <authorList>
            <person name="Prochnik S.E."/>
            <person name="Umen J."/>
            <person name="Nedelcu A.M."/>
            <person name="Hallmann A."/>
            <person name="Miller S.M."/>
            <person name="Nishii I."/>
            <person name="Ferris P."/>
            <person name="Kuo A."/>
            <person name="Mitros T."/>
            <person name="Fritz-Laylin L.K."/>
            <person name="Hellsten U."/>
            <person name="Chapman J."/>
            <person name="Simakov O."/>
            <person name="Rensing S.A."/>
            <person name="Terry A."/>
            <person name="Pangilinan J."/>
            <person name="Kapitonov V."/>
            <person name="Jurka J."/>
            <person name="Salamov A."/>
            <person name="Shapiro H."/>
            <person name="Schmutz J."/>
            <person name="Grimwood J."/>
            <person name="Lindquist E."/>
            <person name="Lucas S."/>
            <person name="Grigoriev I.V."/>
            <person name="Schmitt R."/>
            <person name="Kirk D."/>
            <person name="Rokhsar D.S."/>
        </authorList>
    </citation>
    <scope>NUCLEOTIDE SEQUENCE [LARGE SCALE GENOMIC DNA]</scope>
    <source>
        <strain evidence="3">f. Nagariensis / Eve</strain>
    </source>
</reference>
<evidence type="ECO:0000313" key="2">
    <source>
        <dbReference type="EMBL" id="EFJ41736.1"/>
    </source>
</evidence>
<evidence type="ECO:0008006" key="4">
    <source>
        <dbReference type="Google" id="ProtNLM"/>
    </source>
</evidence>
<dbReference type="InParanoid" id="D8UF12"/>
<evidence type="ECO:0000313" key="3">
    <source>
        <dbReference type="Proteomes" id="UP000001058"/>
    </source>
</evidence>
<feature type="region of interest" description="Disordered" evidence="1">
    <location>
        <begin position="737"/>
        <end position="772"/>
    </location>
</feature>
<feature type="region of interest" description="Disordered" evidence="1">
    <location>
        <begin position="1"/>
        <end position="59"/>
    </location>
</feature>
<dbReference type="GO" id="GO:0035770">
    <property type="term" value="C:ribonucleoprotein granule"/>
    <property type="evidence" value="ECO:0007669"/>
    <property type="project" value="TreeGrafter"/>
</dbReference>
<dbReference type="OrthoDB" id="550185at2759"/>
<feature type="region of interest" description="Disordered" evidence="1">
    <location>
        <begin position="1489"/>
        <end position="1531"/>
    </location>
</feature>
<feature type="region of interest" description="Disordered" evidence="1">
    <location>
        <begin position="456"/>
        <end position="494"/>
    </location>
</feature>
<feature type="compositionally biased region" description="Gly residues" evidence="1">
    <location>
        <begin position="386"/>
        <end position="396"/>
    </location>
</feature>
<dbReference type="GO" id="GO:0003723">
    <property type="term" value="F:RNA binding"/>
    <property type="evidence" value="ECO:0007669"/>
    <property type="project" value="TreeGrafter"/>
</dbReference>
<dbReference type="PANTHER" id="PTHR21228">
    <property type="entry name" value="FAST LEU-RICH DOMAIN-CONTAINING"/>
    <property type="match status" value="1"/>
</dbReference>
<dbReference type="InterPro" id="IPR050870">
    <property type="entry name" value="FAST_kinase"/>
</dbReference>